<reference evidence="3 4" key="1">
    <citation type="journal article" date="2016" name="Antonie Van Leeuwenhoek">
        <title>Denitratimonas tolerans gen. nov., sp. nov., a denitrifying bacterium isolated from a bioreactor for tannery wastewater treatment.</title>
        <authorList>
            <person name="Han S.I."/>
            <person name="Kim J.O."/>
            <person name="Lee Y.R."/>
            <person name="Ekpeghere K.I."/>
            <person name="Koh S.C."/>
            <person name="Whang K.S."/>
        </authorList>
    </citation>
    <scope>NUCLEOTIDE SEQUENCE [LARGE SCALE GENOMIC DNA]</scope>
    <source>
        <strain evidence="3 4">KACC 17565</strain>
    </source>
</reference>
<dbReference type="Gene3D" id="3.90.550.10">
    <property type="entry name" value="Spore Coat Polysaccharide Biosynthesis Protein SpsA, Chain A"/>
    <property type="match status" value="1"/>
</dbReference>
<dbReference type="Proteomes" id="UP001364472">
    <property type="component" value="Unassembled WGS sequence"/>
</dbReference>
<gene>
    <name evidence="3" type="ORF">WB794_01060</name>
</gene>
<evidence type="ECO:0000313" key="3">
    <source>
        <dbReference type="EMBL" id="MEJ1248272.1"/>
    </source>
</evidence>
<dbReference type="InterPro" id="IPR050256">
    <property type="entry name" value="Glycosyltransferase_2"/>
</dbReference>
<dbReference type="InterPro" id="IPR029044">
    <property type="entry name" value="Nucleotide-diphossugar_trans"/>
</dbReference>
<evidence type="ECO:0000256" key="1">
    <source>
        <dbReference type="SAM" id="Phobius"/>
    </source>
</evidence>
<sequence>MNTLPARIAVVIPCFRVREQVLDVIAAIGPEVGWIFAVDDACPEGSGGWIEENCRDPRVQVLRHALNQGVGGAVMTGYRAALDTPAEVIVKIDGDGQMDPALLPRFAAPLLAGLADYAKGNRFHRIGFVRQMPWVRLAGNAVLSFLTKLSSGYWQVADPTNGYTAIRRELAGELELERVARRYFFESDLLYHLNALGAVVADVPMEARYEGEPSSLRPLRVIGPFLLGHARNTARRVLYDYFVRGFSLASVELVLGTALWAWGAGYGALQWVESVRSGTPATAGTVMLAALPIILGSQMLLSWLNFDVNAEPRMPVHPRLKAREGR</sequence>
<comment type="caution">
    <text evidence="3">The sequence shown here is derived from an EMBL/GenBank/DDBJ whole genome shotgun (WGS) entry which is preliminary data.</text>
</comment>
<evidence type="ECO:0000259" key="2">
    <source>
        <dbReference type="Pfam" id="PF00535"/>
    </source>
</evidence>
<dbReference type="InterPro" id="IPR001173">
    <property type="entry name" value="Glyco_trans_2-like"/>
</dbReference>
<dbReference type="SUPFAM" id="SSF53448">
    <property type="entry name" value="Nucleotide-diphospho-sugar transferases"/>
    <property type="match status" value="1"/>
</dbReference>
<dbReference type="CDD" id="cd04179">
    <property type="entry name" value="DPM_DPG-synthase_like"/>
    <property type="match status" value="1"/>
</dbReference>
<dbReference type="PANTHER" id="PTHR48090:SF6">
    <property type="entry name" value="SLR5056 PROTEIN"/>
    <property type="match status" value="1"/>
</dbReference>
<dbReference type="AlphaFoldDB" id="A0AAW9R103"/>
<keyword evidence="1" id="KW-1133">Transmembrane helix</keyword>
<name>A0AAW9R103_9GAMM</name>
<keyword evidence="4" id="KW-1185">Reference proteome</keyword>
<protein>
    <submittedName>
        <fullName evidence="3">Glycosyltransferase family 2 protein</fullName>
    </submittedName>
</protein>
<evidence type="ECO:0000313" key="4">
    <source>
        <dbReference type="Proteomes" id="UP001364472"/>
    </source>
</evidence>
<dbReference type="Pfam" id="PF00535">
    <property type="entry name" value="Glycos_transf_2"/>
    <property type="match status" value="1"/>
</dbReference>
<proteinExistence type="predicted"/>
<keyword evidence="1" id="KW-0812">Transmembrane</keyword>
<keyword evidence="1" id="KW-0472">Membrane</keyword>
<feature type="transmembrane region" description="Helical" evidence="1">
    <location>
        <begin position="282"/>
        <end position="304"/>
    </location>
</feature>
<feature type="transmembrane region" description="Helical" evidence="1">
    <location>
        <begin position="241"/>
        <end position="262"/>
    </location>
</feature>
<organism evidence="3 4">
    <name type="scientific">Denitratimonas tolerans</name>
    <dbReference type="NCBI Taxonomy" id="1338420"/>
    <lineage>
        <taxon>Bacteria</taxon>
        <taxon>Pseudomonadati</taxon>
        <taxon>Pseudomonadota</taxon>
        <taxon>Gammaproteobacteria</taxon>
        <taxon>Lysobacterales</taxon>
        <taxon>Lysobacteraceae</taxon>
        <taxon>Denitratimonas</taxon>
    </lineage>
</organism>
<feature type="domain" description="Glycosyltransferase 2-like" evidence="2">
    <location>
        <begin position="10"/>
        <end position="171"/>
    </location>
</feature>
<dbReference type="EMBL" id="JBBDHC010000001">
    <property type="protein sequence ID" value="MEJ1248272.1"/>
    <property type="molecule type" value="Genomic_DNA"/>
</dbReference>
<accession>A0AAW9R103</accession>
<dbReference type="PANTHER" id="PTHR48090">
    <property type="entry name" value="UNDECAPRENYL-PHOSPHATE 4-DEOXY-4-FORMAMIDO-L-ARABINOSE TRANSFERASE-RELATED"/>
    <property type="match status" value="1"/>
</dbReference>
<dbReference type="RefSeq" id="WP_337333980.1">
    <property type="nucleotide sequence ID" value="NZ_JBBDHC010000001.1"/>
</dbReference>